<dbReference type="GO" id="GO:0003735">
    <property type="term" value="F:structural constituent of ribosome"/>
    <property type="evidence" value="ECO:0007669"/>
    <property type="project" value="InterPro"/>
</dbReference>
<proteinExistence type="inferred from homology"/>
<dbReference type="Gene3D" id="3.90.1180.10">
    <property type="entry name" value="Ribosomal protein L13"/>
    <property type="match status" value="1"/>
</dbReference>
<dbReference type="SUPFAM" id="SSF52161">
    <property type="entry name" value="Ribosomal protein L13"/>
    <property type="match status" value="1"/>
</dbReference>
<comment type="similarity">
    <text evidence="1 5 6">Belongs to the universal ribosomal protein uL13 family.</text>
</comment>
<dbReference type="CDD" id="cd00392">
    <property type="entry name" value="Ribosomal_L13"/>
    <property type="match status" value="1"/>
</dbReference>
<evidence type="ECO:0000256" key="4">
    <source>
        <dbReference type="ARBA" id="ARBA00035201"/>
    </source>
</evidence>
<keyword evidence="2 5" id="KW-0689">Ribosomal protein</keyword>
<gene>
    <name evidence="5 7" type="primary">rplM</name>
</gene>
<reference evidence="8" key="1">
    <citation type="journal article" date="2015" name="ISME J.">
        <title>Aquifer environment selects for microbial species cohorts in sediment and groundwater.</title>
        <authorList>
            <person name="Hug L.A."/>
            <person name="Thomas B.C."/>
            <person name="Brown C.T."/>
            <person name="Frischkorn K.R."/>
            <person name="Williams K.H."/>
            <person name="Tringe S.G."/>
            <person name="Banfield J.F."/>
        </authorList>
    </citation>
    <scope>NUCLEOTIDE SEQUENCE</scope>
</reference>
<dbReference type="Pfam" id="PF00572">
    <property type="entry name" value="Ribosomal_L13"/>
    <property type="match status" value="1"/>
</dbReference>
<dbReference type="InterPro" id="IPR005823">
    <property type="entry name" value="Ribosomal_uL13_bac-type"/>
</dbReference>
<dbReference type="HAMAP" id="MF_01366">
    <property type="entry name" value="Ribosomal_uL13"/>
    <property type="match status" value="1"/>
</dbReference>
<comment type="subunit">
    <text evidence="5">Part of the 50S ribosomal subunit.</text>
</comment>
<evidence type="ECO:0000256" key="1">
    <source>
        <dbReference type="ARBA" id="ARBA00006227"/>
    </source>
</evidence>
<evidence type="ECO:0000256" key="3">
    <source>
        <dbReference type="ARBA" id="ARBA00023274"/>
    </source>
</evidence>
<protein>
    <recommendedName>
        <fullName evidence="4 5">Large ribosomal subunit protein uL13</fullName>
    </recommendedName>
</protein>
<evidence type="ECO:0000313" key="8">
    <source>
        <dbReference type="EMBL" id="AKQ01115.1"/>
    </source>
</evidence>
<dbReference type="InterPro" id="IPR005822">
    <property type="entry name" value="Ribosomal_uL13"/>
</dbReference>
<dbReference type="InterPro" id="IPR036899">
    <property type="entry name" value="Ribosomal_uL13_sf"/>
</dbReference>
<dbReference type="EMBL" id="KT006951">
    <property type="protein sequence ID" value="AKQ01115.1"/>
    <property type="molecule type" value="Genomic_DNA"/>
</dbReference>
<dbReference type="InterPro" id="IPR023563">
    <property type="entry name" value="Ribosomal_uL13_CS"/>
</dbReference>
<accession>A0A0H4T341</accession>
<dbReference type="PROSITE" id="PS00783">
    <property type="entry name" value="RIBOSOMAL_L13"/>
    <property type="match status" value="1"/>
</dbReference>
<organism evidence="8">
    <name type="scientific">uncultured Chloroflexi bacterium Rifle_16ft_4_minimus_1477</name>
    <dbReference type="NCBI Taxonomy" id="1665058"/>
    <lineage>
        <taxon>Bacteria</taxon>
        <taxon>Bacillati</taxon>
        <taxon>Chloroflexota</taxon>
        <taxon>environmental samples</taxon>
    </lineage>
</organism>
<dbReference type="GO" id="GO:0022625">
    <property type="term" value="C:cytosolic large ribosomal subunit"/>
    <property type="evidence" value="ECO:0007669"/>
    <property type="project" value="TreeGrafter"/>
</dbReference>
<keyword evidence="3 5" id="KW-0687">Ribonucleoprotein</keyword>
<dbReference type="PANTHER" id="PTHR11545:SF2">
    <property type="entry name" value="LARGE RIBOSOMAL SUBUNIT PROTEIN UL13M"/>
    <property type="match status" value="1"/>
</dbReference>
<dbReference type="NCBIfam" id="TIGR01066">
    <property type="entry name" value="rplM_bact"/>
    <property type="match status" value="1"/>
</dbReference>
<dbReference type="GO" id="GO:0017148">
    <property type="term" value="P:negative regulation of translation"/>
    <property type="evidence" value="ECO:0007669"/>
    <property type="project" value="TreeGrafter"/>
</dbReference>
<dbReference type="PIRSF" id="PIRSF002181">
    <property type="entry name" value="Ribosomal_L13"/>
    <property type="match status" value="1"/>
</dbReference>
<evidence type="ECO:0000256" key="6">
    <source>
        <dbReference type="RuleBase" id="RU003877"/>
    </source>
</evidence>
<name>A0A0H4T341_9CHLR</name>
<dbReference type="AlphaFoldDB" id="A0A0H4T341"/>
<dbReference type="PANTHER" id="PTHR11545">
    <property type="entry name" value="RIBOSOMAL PROTEIN L13"/>
    <property type="match status" value="1"/>
</dbReference>
<evidence type="ECO:0000256" key="2">
    <source>
        <dbReference type="ARBA" id="ARBA00022980"/>
    </source>
</evidence>
<evidence type="ECO:0000256" key="5">
    <source>
        <dbReference type="HAMAP-Rule" id="MF_01366"/>
    </source>
</evidence>
<dbReference type="GO" id="GO:0006412">
    <property type="term" value="P:translation"/>
    <property type="evidence" value="ECO:0007669"/>
    <property type="project" value="UniProtKB-UniRule"/>
</dbReference>
<sequence length="144" mass="16242">MMQKSYYPKAGELTQQWHIVDASGQNLGRLAARIAKVLMGKHRPKYTPGVDMGDYVIVTNCGQITVTGNKMIEKVYYRHSGYPGGLTEIRLRRMLRTHPERVIQAAVRGMLPHTKQGRQLIKKLKVYAGTDHPHGPQNPQPLTV</sequence>
<evidence type="ECO:0000256" key="7">
    <source>
        <dbReference type="RuleBase" id="RU003878"/>
    </source>
</evidence>
<comment type="function">
    <text evidence="5 7">This protein is one of the early assembly proteins of the 50S ribosomal subunit, although it is not seen to bind rRNA by itself. It is important during the early stages of 50S assembly.</text>
</comment>
<dbReference type="FunFam" id="3.90.1180.10:FF:000001">
    <property type="entry name" value="50S ribosomal protein L13"/>
    <property type="match status" value="1"/>
</dbReference>
<dbReference type="GO" id="GO:0003729">
    <property type="term" value="F:mRNA binding"/>
    <property type="evidence" value="ECO:0007669"/>
    <property type="project" value="UniProtKB-ARBA"/>
</dbReference>